<reference evidence="2" key="1">
    <citation type="journal article" date="2013" name="PLoS Genet.">
        <title>The genome of Spraguea lophii and the basis of host-microsporidian interactions.</title>
        <authorList>
            <person name="Campbell S.E."/>
            <person name="Williams T.A."/>
            <person name="Yousuf A."/>
            <person name="Soanes D.M."/>
            <person name="Paszkiewicz K.H."/>
            <person name="Williams B.A.P."/>
        </authorList>
    </citation>
    <scope>NUCLEOTIDE SEQUENCE [LARGE SCALE GENOMIC DNA]</scope>
    <source>
        <strain evidence="2">42_110</strain>
    </source>
</reference>
<evidence type="ECO:0000313" key="1">
    <source>
        <dbReference type="EMBL" id="EPR79421.1"/>
    </source>
</evidence>
<dbReference type="InParanoid" id="S7W968"/>
<dbReference type="HOGENOM" id="CLU_994576_0_0_1"/>
<dbReference type="OMA" id="KMHEGIS"/>
<name>S7W968_SPRLO</name>
<accession>S7W968</accession>
<dbReference type="EMBL" id="ATCN01000263">
    <property type="protein sequence ID" value="EPR79421.1"/>
    <property type="molecule type" value="Genomic_DNA"/>
</dbReference>
<dbReference type="OrthoDB" id="2190614at2759"/>
<comment type="caution">
    <text evidence="1">The sequence shown here is derived from an EMBL/GenBank/DDBJ whole genome shotgun (WGS) entry which is preliminary data.</text>
</comment>
<sequence>MEETTFIKFLELSSYTNTNMLHKILERMDLQLFEESDSHTYTLSGTNFVLDFSNLDINLYFIEEEYNNKYQYVIQYLKSTLENKNYKLFYLFLKYFCAYDKDNKNKDNSNGGKGKGKDNKDKNNTITIIKKKIKVINNLYYCKCIEEGNYCKVLTYNECYKINNYNIFIHGEDRNIENIKYIEFIGNLDIDYNYNDNYIIFYLDNNKLYGNDKLYDNNSNKDGDTVINNSNINKLEVKIDNNLNVYFNNKYMLDISFAVKKGMSWNDILESKDIFFRNYK</sequence>
<gene>
    <name evidence="1" type="ORF">SLOPH_1799</name>
</gene>
<proteinExistence type="predicted"/>
<dbReference type="VEuPathDB" id="MicrosporidiaDB:SLOPH_1799"/>
<dbReference type="AlphaFoldDB" id="S7W968"/>
<protein>
    <submittedName>
        <fullName evidence="1">Uncharacterized protein</fullName>
    </submittedName>
</protein>
<keyword evidence="2" id="KW-1185">Reference proteome</keyword>
<dbReference type="Proteomes" id="UP000014978">
    <property type="component" value="Unassembled WGS sequence"/>
</dbReference>
<evidence type="ECO:0000313" key="2">
    <source>
        <dbReference type="Proteomes" id="UP000014978"/>
    </source>
</evidence>
<organism evidence="1 2">
    <name type="scientific">Spraguea lophii (strain 42_110)</name>
    <name type="common">Microsporidian parasite</name>
    <dbReference type="NCBI Taxonomy" id="1358809"/>
    <lineage>
        <taxon>Eukaryota</taxon>
        <taxon>Fungi</taxon>
        <taxon>Fungi incertae sedis</taxon>
        <taxon>Microsporidia</taxon>
        <taxon>Spragueidae</taxon>
        <taxon>Spraguea</taxon>
    </lineage>
</organism>